<evidence type="ECO:0000313" key="3">
    <source>
        <dbReference type="Proteomes" id="UP000286806"/>
    </source>
</evidence>
<name>A0A401JHV7_9PROT</name>
<organism evidence="2 3">
    <name type="scientific">Sulfuriferula multivorans</name>
    <dbReference type="NCBI Taxonomy" id="1559896"/>
    <lineage>
        <taxon>Bacteria</taxon>
        <taxon>Pseudomonadati</taxon>
        <taxon>Pseudomonadota</taxon>
        <taxon>Betaproteobacteria</taxon>
        <taxon>Nitrosomonadales</taxon>
        <taxon>Sulfuricellaceae</taxon>
        <taxon>Sulfuriferula</taxon>
    </lineage>
</organism>
<comment type="caution">
    <text evidence="2">The sequence shown here is derived from an EMBL/GenBank/DDBJ whole genome shotgun (WGS) entry which is preliminary data.</text>
</comment>
<dbReference type="EMBL" id="BGOW01000060">
    <property type="protein sequence ID" value="GBL47659.1"/>
    <property type="molecule type" value="Genomic_DNA"/>
</dbReference>
<keyword evidence="1" id="KW-1133">Transmembrane helix</keyword>
<sequence>MHQRGFTYLVLLFMVAIMGAVLASTAMVWHTLAQRDKEQELLYAGDAFRRAIGLYYERTPGAVKQYPKKLDDLLEDKRQVSLTRYLRKIYIDPFTASKKWGVVPGPGGTIMGVYSRSDGTPIKTGNFDKADQDFAGKGSYLDWQFVYAPTQAVPAPAIPPVPGAAPVTAAPGQLPVTPK</sequence>
<dbReference type="AlphaFoldDB" id="A0A401JHV7"/>
<dbReference type="RefSeq" id="WP_189836456.1">
    <property type="nucleotide sequence ID" value="NZ_BGOW01000060.1"/>
</dbReference>
<feature type="transmembrane region" description="Helical" evidence="1">
    <location>
        <begin position="6"/>
        <end position="29"/>
    </location>
</feature>
<keyword evidence="1" id="KW-0812">Transmembrane</keyword>
<protein>
    <submittedName>
        <fullName evidence="2">Predicted secretion system X pseudopilin PulG-like</fullName>
    </submittedName>
</protein>
<accession>A0A401JHV7</accession>
<reference evidence="2 3" key="1">
    <citation type="journal article" date="2019" name="Front. Microbiol.">
        <title>Genomes of Neutrophilic Sulfur-Oxidizing Chemolithoautotrophs Representing 9 Proteobacterial Species From 8 Genera.</title>
        <authorList>
            <person name="Watanabe T."/>
            <person name="Kojima H."/>
            <person name="Umezawa K."/>
            <person name="Hori C."/>
            <person name="Takasuka T.E."/>
            <person name="Kato Y."/>
            <person name="Fukui M."/>
        </authorList>
    </citation>
    <scope>NUCLEOTIDE SEQUENCE [LARGE SCALE GENOMIC DNA]</scope>
    <source>
        <strain evidence="2 3">TTN</strain>
    </source>
</reference>
<gene>
    <name evidence="2" type="ORF">SFMTTN_3501</name>
</gene>
<keyword evidence="1" id="KW-0472">Membrane</keyword>
<proteinExistence type="predicted"/>
<evidence type="ECO:0000256" key="1">
    <source>
        <dbReference type="SAM" id="Phobius"/>
    </source>
</evidence>
<keyword evidence="3" id="KW-1185">Reference proteome</keyword>
<dbReference type="Proteomes" id="UP000286806">
    <property type="component" value="Unassembled WGS sequence"/>
</dbReference>
<evidence type="ECO:0000313" key="2">
    <source>
        <dbReference type="EMBL" id="GBL47659.1"/>
    </source>
</evidence>